<keyword evidence="3" id="KW-1185">Reference proteome</keyword>
<protein>
    <submittedName>
        <fullName evidence="2">Alpha/beta hydrolase</fullName>
    </submittedName>
</protein>
<feature type="domain" description="Serine aminopeptidase S33" evidence="1">
    <location>
        <begin position="107"/>
        <end position="310"/>
    </location>
</feature>
<dbReference type="OrthoDB" id="9801217at2"/>
<proteinExistence type="predicted"/>
<dbReference type="AlphaFoldDB" id="A0A7J5B336"/>
<dbReference type="SUPFAM" id="SSF53474">
    <property type="entry name" value="alpha/beta-Hydrolases"/>
    <property type="match status" value="1"/>
</dbReference>
<dbReference type="EMBL" id="WBJX01000002">
    <property type="protein sequence ID" value="KAB1638433.1"/>
    <property type="molecule type" value="Genomic_DNA"/>
</dbReference>
<dbReference type="Gene3D" id="3.40.50.1820">
    <property type="entry name" value="alpha/beta hydrolase"/>
    <property type="match status" value="1"/>
</dbReference>
<evidence type="ECO:0000313" key="3">
    <source>
        <dbReference type="Proteomes" id="UP000490386"/>
    </source>
</evidence>
<evidence type="ECO:0000313" key="2">
    <source>
        <dbReference type="EMBL" id="KAB1638433.1"/>
    </source>
</evidence>
<evidence type="ECO:0000259" key="1">
    <source>
        <dbReference type="Pfam" id="PF12146"/>
    </source>
</evidence>
<dbReference type="InterPro" id="IPR022742">
    <property type="entry name" value="Hydrolase_4"/>
</dbReference>
<gene>
    <name evidence="2" type="ORF">F8O03_08565</name>
</gene>
<accession>A0A7J5B336</accession>
<reference evidence="2 3" key="1">
    <citation type="submission" date="2019-09" db="EMBL/GenBank/DDBJ databases">
        <title>Phylogeny of genus Pseudoclavibacter and closely related genus.</title>
        <authorList>
            <person name="Li Y."/>
        </authorList>
    </citation>
    <scope>NUCLEOTIDE SEQUENCE [LARGE SCALE GENOMIC DNA]</scope>
    <source>
        <strain evidence="2 3">THG-MD12</strain>
    </source>
</reference>
<dbReference type="Proteomes" id="UP000490386">
    <property type="component" value="Unassembled WGS sequence"/>
</dbReference>
<dbReference type="GO" id="GO:0016787">
    <property type="term" value="F:hydrolase activity"/>
    <property type="evidence" value="ECO:0007669"/>
    <property type="project" value="UniProtKB-KW"/>
</dbReference>
<name>A0A7J5B336_9MICO</name>
<comment type="caution">
    <text evidence="2">The sequence shown here is derived from an EMBL/GenBank/DDBJ whole genome shotgun (WGS) entry which is preliminary data.</text>
</comment>
<organism evidence="2 3">
    <name type="scientific">Pseudoclavibacter terrae</name>
    <dbReference type="NCBI Taxonomy" id="1530195"/>
    <lineage>
        <taxon>Bacteria</taxon>
        <taxon>Bacillati</taxon>
        <taxon>Actinomycetota</taxon>
        <taxon>Actinomycetes</taxon>
        <taxon>Micrococcales</taxon>
        <taxon>Microbacteriaceae</taxon>
        <taxon>Pseudoclavibacter</taxon>
    </lineage>
</organism>
<keyword evidence="2" id="KW-0378">Hydrolase</keyword>
<sequence length="384" mass="42621">MRRGRTAPRCCPASCRPRPSPRWPGRVSFHHAEVRHGERDVSPVQGPTHLDDTASLDAATAWRPDILGAGFSALDLPLKPDQEGEVLATLVRGPRADPFARGAARGADVLYVHGWSDYFFQKHHAHYWAGEGARFFALDLRKYGRSLRDHQTPGFVTDLATYDEELDRALEIMGHGPGGHRRGRHPLVLIGHSTGGLTLSLWADRHPGRANALILNSPWLELQTRAAVRTALTPLMTLAAQLRPTDTFNNVDFGFYTRAVKKELGGEWEFDDRWRPTPSFTVRAGWLNAILAGHSAVAVGLDIKAPVLTLLSARSTLSPIWHDAMRRTDSVLRVDDIARRSLNLGETVTVRRLDGALHDVLLSAPDVRAKAFESMTRWVKGYLS</sequence>
<dbReference type="InterPro" id="IPR029058">
    <property type="entry name" value="AB_hydrolase_fold"/>
</dbReference>
<dbReference type="Pfam" id="PF12146">
    <property type="entry name" value="Hydrolase_4"/>
    <property type="match status" value="1"/>
</dbReference>